<dbReference type="InterPro" id="IPR020904">
    <property type="entry name" value="Sc_DH/Rdtase_CS"/>
</dbReference>
<dbReference type="Proteomes" id="UP001499884">
    <property type="component" value="Unassembled WGS sequence"/>
</dbReference>
<accession>A0ABP7FZQ3</accession>
<proteinExistence type="inferred from homology"/>
<dbReference type="InterPro" id="IPR036291">
    <property type="entry name" value="NAD(P)-bd_dom_sf"/>
</dbReference>
<evidence type="ECO:0000313" key="6">
    <source>
        <dbReference type="Proteomes" id="UP001499884"/>
    </source>
</evidence>
<dbReference type="PANTHER" id="PTHR42901:SF1">
    <property type="entry name" value="ALCOHOL DEHYDROGENASE"/>
    <property type="match status" value="1"/>
</dbReference>
<protein>
    <submittedName>
        <fullName evidence="5">SDR family NAD(P)-dependent oxidoreductase</fullName>
    </submittedName>
</protein>
<dbReference type="SUPFAM" id="SSF51735">
    <property type="entry name" value="NAD(P)-binding Rossmann-fold domains"/>
    <property type="match status" value="1"/>
</dbReference>
<keyword evidence="6" id="KW-1185">Reference proteome</keyword>
<dbReference type="Gene3D" id="3.40.50.720">
    <property type="entry name" value="NAD(P)-binding Rossmann-like Domain"/>
    <property type="match status" value="1"/>
</dbReference>
<evidence type="ECO:0000313" key="5">
    <source>
        <dbReference type="EMBL" id="GAA3750032.1"/>
    </source>
</evidence>
<dbReference type="EMBL" id="BAABEP010000050">
    <property type="protein sequence ID" value="GAA3750032.1"/>
    <property type="molecule type" value="Genomic_DNA"/>
</dbReference>
<dbReference type="PRINTS" id="PR00080">
    <property type="entry name" value="SDRFAMILY"/>
</dbReference>
<evidence type="ECO:0000256" key="2">
    <source>
        <dbReference type="ARBA" id="ARBA00023002"/>
    </source>
</evidence>
<dbReference type="PRINTS" id="PR00081">
    <property type="entry name" value="GDHRDH"/>
</dbReference>
<organism evidence="5 6">
    <name type="scientific">Streptomyces tremellae</name>
    <dbReference type="NCBI Taxonomy" id="1124239"/>
    <lineage>
        <taxon>Bacteria</taxon>
        <taxon>Bacillati</taxon>
        <taxon>Actinomycetota</taxon>
        <taxon>Actinomycetes</taxon>
        <taxon>Kitasatosporales</taxon>
        <taxon>Streptomycetaceae</taxon>
        <taxon>Streptomyces</taxon>
    </lineage>
</organism>
<evidence type="ECO:0000256" key="1">
    <source>
        <dbReference type="ARBA" id="ARBA00006484"/>
    </source>
</evidence>
<dbReference type="Pfam" id="PF00106">
    <property type="entry name" value="adh_short"/>
    <property type="match status" value="1"/>
</dbReference>
<dbReference type="SMART" id="SM00822">
    <property type="entry name" value="PKS_KR"/>
    <property type="match status" value="1"/>
</dbReference>
<dbReference type="PROSITE" id="PS00061">
    <property type="entry name" value="ADH_SHORT"/>
    <property type="match status" value="1"/>
</dbReference>
<gene>
    <name evidence="5" type="ORF">GCM10023082_52540</name>
</gene>
<dbReference type="PANTHER" id="PTHR42901">
    <property type="entry name" value="ALCOHOL DEHYDROGENASE"/>
    <property type="match status" value="1"/>
</dbReference>
<dbReference type="InterPro" id="IPR002347">
    <property type="entry name" value="SDR_fam"/>
</dbReference>
<reference evidence="6" key="1">
    <citation type="journal article" date="2019" name="Int. J. Syst. Evol. Microbiol.">
        <title>The Global Catalogue of Microorganisms (GCM) 10K type strain sequencing project: providing services to taxonomists for standard genome sequencing and annotation.</title>
        <authorList>
            <consortium name="The Broad Institute Genomics Platform"/>
            <consortium name="The Broad Institute Genome Sequencing Center for Infectious Disease"/>
            <person name="Wu L."/>
            <person name="Ma J."/>
        </authorList>
    </citation>
    <scope>NUCLEOTIDE SEQUENCE [LARGE SCALE GENOMIC DNA]</scope>
    <source>
        <strain evidence="6">JCM 30846</strain>
    </source>
</reference>
<evidence type="ECO:0000259" key="4">
    <source>
        <dbReference type="SMART" id="SM00822"/>
    </source>
</evidence>
<keyword evidence="2" id="KW-0560">Oxidoreductase</keyword>
<evidence type="ECO:0000256" key="3">
    <source>
        <dbReference type="RuleBase" id="RU000363"/>
    </source>
</evidence>
<feature type="domain" description="Ketoreductase" evidence="4">
    <location>
        <begin position="19"/>
        <end position="205"/>
    </location>
</feature>
<dbReference type="InterPro" id="IPR057326">
    <property type="entry name" value="KR_dom"/>
</dbReference>
<sequence length="275" mass="27940">MTAAAAADRPTVAAAEPAATAVVTGASGGIGAATARQLAAAGYHVVVTARRGDRVAALAEEIGAAGGSAEAQVLDVTDRAAVDAFAAGLAEAQRAADRGPVQVLVNNAGGALGLDPVAEGDVDEWRQMYETNVLGTLNVTQALLPALTASGDGTVVVVSSTAGHGTYEGGAGYVAAKHGAHVLAETLRLEIVGTPVRVIEVAPGMVRTEGFSTTRFHGDEERAAKVYEGVAEPLTADDVADTITWAVTRPSHVNIDLLVVRPRAQASNTKVHREP</sequence>
<comment type="similarity">
    <text evidence="1 3">Belongs to the short-chain dehydrogenases/reductases (SDR) family.</text>
</comment>
<comment type="caution">
    <text evidence="5">The sequence shown here is derived from an EMBL/GenBank/DDBJ whole genome shotgun (WGS) entry which is preliminary data.</text>
</comment>
<name>A0ABP7FZQ3_9ACTN</name>